<feature type="non-terminal residue" evidence="2">
    <location>
        <position position="86"/>
    </location>
</feature>
<feature type="chain" id="PRO_5041360892" evidence="1">
    <location>
        <begin position="21"/>
        <end position="86"/>
    </location>
</feature>
<dbReference type="AlphaFoldDB" id="A0AA35M654"/>
<comment type="caution">
    <text evidence="2">The sequence shown here is derived from an EMBL/GenBank/DDBJ whole genome shotgun (WGS) entry which is preliminary data.</text>
</comment>
<name>A0AA35M654_9HYPO</name>
<evidence type="ECO:0000256" key="1">
    <source>
        <dbReference type="SAM" id="SignalP"/>
    </source>
</evidence>
<dbReference type="Proteomes" id="UP001160390">
    <property type="component" value="Unassembled WGS sequence"/>
</dbReference>
<evidence type="ECO:0000313" key="2">
    <source>
        <dbReference type="EMBL" id="CAI6091032.1"/>
    </source>
</evidence>
<feature type="signal peptide" evidence="1">
    <location>
        <begin position="1"/>
        <end position="20"/>
    </location>
</feature>
<keyword evidence="1" id="KW-0732">Signal</keyword>
<keyword evidence="3" id="KW-1185">Reference proteome</keyword>
<evidence type="ECO:0000313" key="3">
    <source>
        <dbReference type="Proteomes" id="UP001160390"/>
    </source>
</evidence>
<accession>A0AA35M654</accession>
<proteinExistence type="predicted"/>
<sequence length="86" mass="9802">MPKFCHVVPLFLWLEEPIIAAKEVDRTEIVHRGRHQTYFFRDGSLHVGPSLLDKKFQRGKVPVGRENSLALWLYSSPNIVCSAPAT</sequence>
<gene>
    <name evidence="2" type="ORF">CCHLO57077_00018120</name>
</gene>
<reference evidence="2" key="1">
    <citation type="submission" date="2023-01" db="EMBL/GenBank/DDBJ databases">
        <authorList>
            <person name="Piombo E."/>
        </authorList>
    </citation>
    <scope>NUCLEOTIDE SEQUENCE</scope>
</reference>
<protein>
    <submittedName>
        <fullName evidence="2">Uncharacterized protein</fullName>
    </submittedName>
</protein>
<dbReference type="EMBL" id="CABFNP030001058">
    <property type="protein sequence ID" value="CAI6091032.1"/>
    <property type="molecule type" value="Genomic_DNA"/>
</dbReference>
<organism evidence="2 3">
    <name type="scientific">Clonostachys chloroleuca</name>
    <dbReference type="NCBI Taxonomy" id="1926264"/>
    <lineage>
        <taxon>Eukaryota</taxon>
        <taxon>Fungi</taxon>
        <taxon>Dikarya</taxon>
        <taxon>Ascomycota</taxon>
        <taxon>Pezizomycotina</taxon>
        <taxon>Sordariomycetes</taxon>
        <taxon>Hypocreomycetidae</taxon>
        <taxon>Hypocreales</taxon>
        <taxon>Bionectriaceae</taxon>
        <taxon>Clonostachys</taxon>
    </lineage>
</organism>